<reference evidence="25" key="2">
    <citation type="submission" date="2019-10" db="EMBL/GenBank/DDBJ databases">
        <title>A de novo genome assembly of a pear dwarfing rootstock.</title>
        <authorList>
            <person name="Wang F."/>
            <person name="Wang J."/>
            <person name="Li S."/>
            <person name="Zhang Y."/>
            <person name="Fang M."/>
            <person name="Ma L."/>
            <person name="Zhao Y."/>
            <person name="Jiang S."/>
        </authorList>
    </citation>
    <scope>NUCLEOTIDE SEQUENCE [LARGE SCALE GENOMIC DNA]</scope>
</reference>
<evidence type="ECO:0000256" key="8">
    <source>
        <dbReference type="ARBA" id="ARBA00022525"/>
    </source>
</evidence>
<feature type="compositionally biased region" description="Pro residues" evidence="19">
    <location>
        <begin position="818"/>
        <end position="830"/>
    </location>
</feature>
<evidence type="ECO:0000256" key="12">
    <source>
        <dbReference type="ARBA" id="ARBA00022729"/>
    </source>
</evidence>
<dbReference type="GO" id="GO:0009609">
    <property type="term" value="P:response to symbiotic bacterium"/>
    <property type="evidence" value="ECO:0007669"/>
    <property type="project" value="UniProtKB-ARBA"/>
</dbReference>
<dbReference type="InterPro" id="IPR023828">
    <property type="entry name" value="Peptidase_S8_Ser-AS"/>
</dbReference>
<comment type="subcellular location">
    <subcellularLocation>
        <location evidence="2">Secreted</location>
        <location evidence="2">Extracellular space</location>
        <location evidence="2">Apoplast</location>
    </subcellularLocation>
</comment>
<keyword evidence="12" id="KW-0732">Signal</keyword>
<feature type="domain" description="Subtilisin-like protease fibronectin type-III" evidence="23">
    <location>
        <begin position="1631"/>
        <end position="1730"/>
    </location>
</feature>
<organism evidence="24 25">
    <name type="scientific">Pyrus ussuriensis x Pyrus communis</name>
    <dbReference type="NCBI Taxonomy" id="2448454"/>
    <lineage>
        <taxon>Eukaryota</taxon>
        <taxon>Viridiplantae</taxon>
        <taxon>Streptophyta</taxon>
        <taxon>Embryophyta</taxon>
        <taxon>Tracheophyta</taxon>
        <taxon>Spermatophyta</taxon>
        <taxon>Magnoliopsida</taxon>
        <taxon>eudicotyledons</taxon>
        <taxon>Gunneridae</taxon>
        <taxon>Pentapetalae</taxon>
        <taxon>rosids</taxon>
        <taxon>fabids</taxon>
        <taxon>Rosales</taxon>
        <taxon>Rosaceae</taxon>
        <taxon>Amygdaloideae</taxon>
        <taxon>Maleae</taxon>
        <taxon>Pyrus</taxon>
    </lineage>
</organism>
<dbReference type="Pfam" id="PF05922">
    <property type="entry name" value="Inhibitor_I9"/>
    <property type="match status" value="1"/>
</dbReference>
<comment type="similarity">
    <text evidence="5 18">Belongs to the peptidase S8 family.</text>
</comment>
<evidence type="ECO:0000259" key="21">
    <source>
        <dbReference type="Pfam" id="PF02225"/>
    </source>
</evidence>
<feature type="domain" description="Inhibitor I9" evidence="22">
    <location>
        <begin position="980"/>
        <end position="1056"/>
    </location>
</feature>
<evidence type="ECO:0000256" key="2">
    <source>
        <dbReference type="ARBA" id="ARBA00004271"/>
    </source>
</evidence>
<dbReference type="Gene3D" id="3.40.50.1000">
    <property type="entry name" value="HAD superfamily/HAD-like"/>
    <property type="match status" value="1"/>
</dbReference>
<dbReference type="Gene3D" id="3.50.30.30">
    <property type="match status" value="1"/>
</dbReference>
<dbReference type="EC" id="2.4.1.15" evidence="6"/>
<dbReference type="PRINTS" id="PR00723">
    <property type="entry name" value="SUBTILISIN"/>
</dbReference>
<dbReference type="CDD" id="cd01627">
    <property type="entry name" value="HAD_TPP"/>
    <property type="match status" value="1"/>
</dbReference>
<evidence type="ECO:0000256" key="6">
    <source>
        <dbReference type="ARBA" id="ARBA00012538"/>
    </source>
</evidence>
<dbReference type="GO" id="GO:0004805">
    <property type="term" value="F:trehalose-phosphatase activity"/>
    <property type="evidence" value="ECO:0007669"/>
    <property type="project" value="TreeGrafter"/>
</dbReference>
<comment type="function">
    <text evidence="1">Required for arbuscular mycorrhiza (AM) development during AM symbiosis with AM fungi (e.g. Glomeromycota intraradices).</text>
</comment>
<dbReference type="PANTHER" id="PTHR10788">
    <property type="entry name" value="TREHALOSE-6-PHOSPHATE SYNTHASE"/>
    <property type="match status" value="1"/>
</dbReference>
<evidence type="ECO:0000256" key="13">
    <source>
        <dbReference type="ARBA" id="ARBA00022801"/>
    </source>
</evidence>
<dbReference type="Pfam" id="PF02358">
    <property type="entry name" value="Trehalose_PPase"/>
    <property type="match status" value="1"/>
</dbReference>
<dbReference type="Proteomes" id="UP000327157">
    <property type="component" value="Chromosome 10"/>
</dbReference>
<feature type="region of interest" description="Disordered" evidence="19">
    <location>
        <begin position="818"/>
        <end position="847"/>
    </location>
</feature>
<keyword evidence="8" id="KW-0964">Secreted</keyword>
<evidence type="ECO:0000256" key="17">
    <source>
        <dbReference type="PIRSR" id="PIRSR615500-1"/>
    </source>
</evidence>
<evidence type="ECO:0000256" key="14">
    <source>
        <dbReference type="ARBA" id="ARBA00022825"/>
    </source>
</evidence>
<dbReference type="Gene3D" id="3.40.50.200">
    <property type="entry name" value="Peptidase S8/S53 domain"/>
    <property type="match status" value="1"/>
</dbReference>
<comment type="similarity">
    <text evidence="3">In the N-terminal section; belongs to the glycosyltransferase 20 family.</text>
</comment>
<dbReference type="InterPro" id="IPR010259">
    <property type="entry name" value="S8pro/Inhibitor_I9"/>
</dbReference>
<dbReference type="Pfam" id="PF00082">
    <property type="entry name" value="Peptidase_S8"/>
    <property type="match status" value="1"/>
</dbReference>
<evidence type="ECO:0000259" key="22">
    <source>
        <dbReference type="Pfam" id="PF05922"/>
    </source>
</evidence>
<dbReference type="NCBIfam" id="TIGR02400">
    <property type="entry name" value="trehalose_OtsA"/>
    <property type="match status" value="1"/>
</dbReference>
<comment type="caution">
    <text evidence="24">The sequence shown here is derived from an EMBL/GenBank/DDBJ whole genome shotgun (WGS) entry which is preliminary data.</text>
</comment>
<keyword evidence="7" id="KW-0052">Apoplast</keyword>
<dbReference type="PANTHER" id="PTHR10788:SF106">
    <property type="entry name" value="BCDNA.GH08860"/>
    <property type="match status" value="1"/>
</dbReference>
<evidence type="ECO:0000313" key="25">
    <source>
        <dbReference type="Proteomes" id="UP000327157"/>
    </source>
</evidence>
<evidence type="ECO:0000256" key="11">
    <source>
        <dbReference type="ARBA" id="ARBA00022679"/>
    </source>
</evidence>
<dbReference type="InterPro" id="IPR034197">
    <property type="entry name" value="Peptidases_S8_3"/>
</dbReference>
<evidence type="ECO:0000256" key="4">
    <source>
        <dbReference type="ARBA" id="ARBA00006330"/>
    </source>
</evidence>
<comment type="similarity">
    <text evidence="4">In the C-terminal section; belongs to the trehalose phosphatase family.</text>
</comment>
<dbReference type="FunFam" id="3.50.30.30:FF:000005">
    <property type="entry name" value="subtilisin-like protease SBT1.5"/>
    <property type="match status" value="1"/>
</dbReference>
<evidence type="ECO:0000256" key="19">
    <source>
        <dbReference type="SAM" id="MobiDB-lite"/>
    </source>
</evidence>
<feature type="active site" description="Charge relay system" evidence="17 18">
    <location>
        <position position="1177"/>
    </location>
</feature>
<dbReference type="Pfam" id="PF17766">
    <property type="entry name" value="fn3_6"/>
    <property type="match status" value="1"/>
</dbReference>
<dbReference type="GO" id="GO:0048046">
    <property type="term" value="C:apoplast"/>
    <property type="evidence" value="ECO:0007669"/>
    <property type="project" value="UniProtKB-SubCell"/>
</dbReference>
<evidence type="ECO:0000256" key="18">
    <source>
        <dbReference type="PROSITE-ProRule" id="PRU01240"/>
    </source>
</evidence>
<evidence type="ECO:0000256" key="7">
    <source>
        <dbReference type="ARBA" id="ARBA00022523"/>
    </source>
</evidence>
<dbReference type="GO" id="GO:0005992">
    <property type="term" value="P:trehalose biosynthetic process"/>
    <property type="evidence" value="ECO:0007669"/>
    <property type="project" value="InterPro"/>
</dbReference>
<dbReference type="EMBL" id="SMOL01000695">
    <property type="protein sequence ID" value="KAB2601375.1"/>
    <property type="molecule type" value="Genomic_DNA"/>
</dbReference>
<dbReference type="SUPFAM" id="SSF52025">
    <property type="entry name" value="PA domain"/>
    <property type="match status" value="1"/>
</dbReference>
<dbReference type="PROSITE" id="PS00138">
    <property type="entry name" value="SUBTILASE_SER"/>
    <property type="match status" value="1"/>
</dbReference>
<dbReference type="InterPro" id="IPR036852">
    <property type="entry name" value="Peptidase_S8/S53_dom_sf"/>
</dbReference>
<evidence type="ECO:0000256" key="5">
    <source>
        <dbReference type="ARBA" id="ARBA00011073"/>
    </source>
</evidence>
<dbReference type="Gene3D" id="2.60.40.2310">
    <property type="match status" value="1"/>
</dbReference>
<evidence type="ECO:0000256" key="10">
    <source>
        <dbReference type="ARBA" id="ARBA00022676"/>
    </source>
</evidence>
<name>A0A5N5FE56_9ROSA</name>
<dbReference type="GO" id="GO:0004252">
    <property type="term" value="F:serine-type endopeptidase activity"/>
    <property type="evidence" value="ECO:0007669"/>
    <property type="project" value="UniProtKB-UniRule"/>
</dbReference>
<dbReference type="Pfam" id="PF02225">
    <property type="entry name" value="PA"/>
    <property type="match status" value="1"/>
</dbReference>
<dbReference type="FunFam" id="3.30.70.1020:FF:000001">
    <property type="entry name" value="Alpha,alpha-trehalose-phosphate synthase [UDP-forming] 1"/>
    <property type="match status" value="1"/>
</dbReference>
<dbReference type="Gene3D" id="3.30.70.80">
    <property type="entry name" value="Peptidase S8 propeptide/proteinase inhibitor I9"/>
    <property type="match status" value="1"/>
</dbReference>
<dbReference type="NCBIfam" id="NF011071">
    <property type="entry name" value="PRK14501.1"/>
    <property type="match status" value="1"/>
</dbReference>
<evidence type="ECO:0000256" key="3">
    <source>
        <dbReference type="ARBA" id="ARBA00005409"/>
    </source>
</evidence>
<dbReference type="InterPro" id="IPR003337">
    <property type="entry name" value="Trehalose_PPase"/>
</dbReference>
<sequence length="1733" mass="191050">MPGNNYNCNPSTPRSRLERLLRERELRRSNRVSQSNEDGNRQAEFVGSDAFFTEGENLGLSSEDDFPEGVSATKIFIDGCEWKEGRPPKQRLLVVANRLPVSAVRKGEDSWQLEISVGGLVSALLGVKEFDARWIGWAGVNVPDSVGQKALTKALAEKRCIPVFLDEEIVHQYYNGYCNNILWPLFHYLGLPQEDRLATTRSFQSQFDAYKKANQMFADVVHEHYQEGDVVWCHDYHLMFLPKCLKEHNNKMKVGWFLHTPFPSSEIHRTLPSRSELLRSVLAADLVGFHTYDYARHFVSACTRILGLEGTPEGVENQGKLTRVAAFPIGIDSDRFIRALELPQVQDHMKELKERFAGRKVMLGVDRLDMIKGIPQKILAFEKFLEENLNWRDKVVLLQIAVPTRTDVPEYQKLTSQVHEIVGRINGRFGTLTAVPIHHLDRSLDFHALCALYAVTDVALVTSLRDGMNLVSYEFVACQASKKGVLILSEFAGAAQSLGAGAILVNPWNITEVAASIGYALNMAADEREKRHHHNFMHVTTHTSQEWAATFVSELNDTIVEAQLRTRQVPPILPIKVAVDRYLQSSNRLLILGFNATLTEPKDTLGRRGGQIREMELKLHPDLKEPLKKICDDSKTTIVVLSGSDRSVLDYLPIQNFGDYNMWLAAENGMFLRLTMGEWMTTMPENLNMDWVDSVKHVFEYFTERTPRSHFELRETSLVWNYKYADIEFGRLQARDLLQHLWTGPISNASVDVVQGGRSVEVRAVGVTKGAAIDRILGEIVHNKGMKAPIDYVLCIGHFLPKDEDVYTFFEPELPVEAPPTVPTRPPSPTPGMSSAPLPRISMSKSNSKAARLKKQRSLSTLEKRASIHAIGSAWRPTLMRDKMSLHEGSSVLDLKGDNYFSCAVGRKRSSARYLLGSSDDVVTLLKELAEVNTGAGQPGSDAGALKASSTQRQRSIFYKVFYTEGLDSITCIAIDSLAVYVVYFGEHSGEKALHEIEDTHHSYLLSVKETEEDARASLLYSYKHSINGFAAVLTQDEASKLSDLEEVVSVWASHPKKYSMHTTRSWEFSGIIEEEERHWIGKMGRDFLSKARYGKDIIVGLLDSGVWPESKSFRDEGMGPIRKSWKGICQSGPGFNSSHCNRKLIGARYYLKGFEQFYGHLNASEDYRSPRDMDGHGTHTSSTVAGRVVPNASALGGFALGTASGGAPLARLAIYKVCWAIPGQSKADGNTCFEEDMLAAIDDAIGDGVDVLSISIGTKKPVNYTNDGIAIGALHATKKKIVVACSAGNSGPAPSTLSNPAPWIITVGASSLDRAFVAPVVLGNGITIEGETVTPSKLEENKKYPLVYAADVINSGVPKDMAGQCLPGSLSPEKVKGKIVLCMRGSGMRVGKGMEVKRAGGVGFILGNSAANGVEISCDAHVIPATAVLYEDANRILQYINSTKIPTAAIIPARTVLNRKPAPFMAAFTSRGPNLIDPNFLKPDITAPGLNILAAWTEADPPTKLSGIDHRVVQYNIDSGTSMSCPHVAAAAVLVKAIHPTWSSAAIRSAIMTTAEIRNNLGLPLNDESGSVATPFAYGAGHFRPTKAADPGLVYDASYKDYLQYICSIGVTKNIDPTFNCPKSPPTAINLNYPSIAIPKLEDTMTIKRTVTNVGDSKSIYFFTAKPPLGISIKASPSMLFFDHVGQKKSFTITVKARREMLSKQGNEYVFGWYTWTDRLHTVRSPIAVSLA</sequence>
<evidence type="ECO:0000259" key="20">
    <source>
        <dbReference type="Pfam" id="PF00082"/>
    </source>
</evidence>
<proteinExistence type="inferred from homology"/>
<protein>
    <recommendedName>
        <fullName evidence="6">alpha,alpha-trehalose-phosphate synthase (UDP-forming)</fullName>
        <ecNumber evidence="6">2.4.1.15</ecNumber>
    </recommendedName>
</protein>
<gene>
    <name evidence="24" type="ORF">D8674_002380</name>
</gene>
<dbReference type="OrthoDB" id="206201at2759"/>
<keyword evidence="14 18" id="KW-0720">Serine protease</keyword>
<feature type="domain" description="PA" evidence="21">
    <location>
        <begin position="1344"/>
        <end position="1437"/>
    </location>
</feature>
<dbReference type="CDD" id="cd02120">
    <property type="entry name" value="PA_subtilisin_like"/>
    <property type="match status" value="1"/>
</dbReference>
<keyword evidence="11" id="KW-0808">Transferase</keyword>
<dbReference type="GO" id="GO:0003825">
    <property type="term" value="F:alpha,alpha-trehalose-phosphate synthase (UDP-forming) activity"/>
    <property type="evidence" value="ECO:0007669"/>
    <property type="project" value="UniProtKB-EC"/>
</dbReference>
<evidence type="ECO:0000256" key="1">
    <source>
        <dbReference type="ARBA" id="ARBA00002076"/>
    </source>
</evidence>
<dbReference type="SUPFAM" id="SSF53756">
    <property type="entry name" value="UDP-Glycosyltransferase/glycogen phosphorylase"/>
    <property type="match status" value="1"/>
</dbReference>
<accession>A0A5N5FE56</accession>
<evidence type="ECO:0000256" key="16">
    <source>
        <dbReference type="ARBA" id="ARBA00048039"/>
    </source>
</evidence>
<dbReference type="InterPro" id="IPR037045">
    <property type="entry name" value="S8pro/Inhibitor_I9_sf"/>
</dbReference>
<keyword evidence="15" id="KW-0325">Glycoprotein</keyword>
<dbReference type="PROSITE" id="PS51892">
    <property type="entry name" value="SUBTILASE"/>
    <property type="match status" value="1"/>
</dbReference>
<dbReference type="CDD" id="cd03788">
    <property type="entry name" value="GT20_TPS"/>
    <property type="match status" value="1"/>
</dbReference>
<dbReference type="FunFam" id="3.40.50.2000:FF:000046">
    <property type="entry name" value="alpha,alpha-trehalose-phosphate synthase [UDP-forming] 1"/>
    <property type="match status" value="1"/>
</dbReference>
<feature type="active site" description="Charge relay system" evidence="17 18">
    <location>
        <position position="1104"/>
    </location>
</feature>
<keyword evidence="13 18" id="KW-0378">Hydrolase</keyword>
<dbReference type="InterPro" id="IPR012766">
    <property type="entry name" value="Trehalose_OtsA"/>
</dbReference>
<reference evidence="24 25" key="3">
    <citation type="submission" date="2019-11" db="EMBL/GenBank/DDBJ databases">
        <title>A de novo genome assembly of a pear dwarfing rootstock.</title>
        <authorList>
            <person name="Wang F."/>
            <person name="Wang J."/>
            <person name="Li S."/>
            <person name="Zhang Y."/>
            <person name="Fang M."/>
            <person name="Ma L."/>
            <person name="Zhao Y."/>
            <person name="Jiang S."/>
        </authorList>
    </citation>
    <scope>NUCLEOTIDE SEQUENCE [LARGE SCALE GENOMIC DNA]</scope>
    <source>
        <strain evidence="24">S2</strain>
        <tissue evidence="24">Leaf</tissue>
    </source>
</reference>
<evidence type="ECO:0000313" key="24">
    <source>
        <dbReference type="EMBL" id="KAB2601375.1"/>
    </source>
</evidence>
<evidence type="ECO:0000256" key="15">
    <source>
        <dbReference type="ARBA" id="ARBA00023180"/>
    </source>
</evidence>
<reference evidence="24 25" key="1">
    <citation type="submission" date="2019-09" db="EMBL/GenBank/DDBJ databases">
        <authorList>
            <person name="Ou C."/>
        </authorList>
    </citation>
    <scope>NUCLEOTIDE SEQUENCE [LARGE SCALE GENOMIC DNA]</scope>
    <source>
        <strain evidence="24">S2</strain>
        <tissue evidence="24">Leaf</tissue>
    </source>
</reference>
<dbReference type="Gene3D" id="3.40.50.2000">
    <property type="entry name" value="Glycogen Phosphorylase B"/>
    <property type="match status" value="2"/>
</dbReference>
<dbReference type="FunFam" id="3.40.50.2000:FF:000039">
    <property type="entry name" value="alpha,alpha-trehalose-phosphate synthase [UDP-forming] 1-like"/>
    <property type="match status" value="1"/>
</dbReference>
<dbReference type="SUPFAM" id="SSF56784">
    <property type="entry name" value="HAD-like"/>
    <property type="match status" value="1"/>
</dbReference>
<dbReference type="CDD" id="cd04852">
    <property type="entry name" value="Peptidases_S8_3"/>
    <property type="match status" value="1"/>
</dbReference>
<evidence type="ECO:0000259" key="23">
    <source>
        <dbReference type="Pfam" id="PF17766"/>
    </source>
</evidence>
<dbReference type="InterPro" id="IPR041469">
    <property type="entry name" value="Subtilisin-like_FN3"/>
</dbReference>
<dbReference type="InterPro" id="IPR001830">
    <property type="entry name" value="Glyco_trans_20"/>
</dbReference>
<dbReference type="GO" id="GO:0009610">
    <property type="term" value="P:response to symbiotic fungus"/>
    <property type="evidence" value="ECO:0007669"/>
    <property type="project" value="UniProtKB-ARBA"/>
</dbReference>
<keyword evidence="9 18" id="KW-0645">Protease</keyword>
<feature type="region of interest" description="Disordered" evidence="19">
    <location>
        <begin position="26"/>
        <end position="45"/>
    </location>
</feature>
<comment type="catalytic activity">
    <reaction evidence="16">
        <text>D-glucose 6-phosphate + UDP-alpha-D-glucose = alpha,alpha-trehalose 6-phosphate + UDP + H(+)</text>
        <dbReference type="Rhea" id="RHEA:18889"/>
        <dbReference type="ChEBI" id="CHEBI:15378"/>
        <dbReference type="ChEBI" id="CHEBI:58223"/>
        <dbReference type="ChEBI" id="CHEBI:58429"/>
        <dbReference type="ChEBI" id="CHEBI:58885"/>
        <dbReference type="ChEBI" id="CHEBI:61548"/>
        <dbReference type="EC" id="2.4.1.15"/>
    </reaction>
</comment>
<dbReference type="GO" id="GO:0005829">
    <property type="term" value="C:cytosol"/>
    <property type="evidence" value="ECO:0007669"/>
    <property type="project" value="TreeGrafter"/>
</dbReference>
<feature type="domain" description="Peptidase S8/S53" evidence="20">
    <location>
        <begin position="1095"/>
        <end position="1582"/>
    </location>
</feature>
<feature type="active site" description="Charge relay system" evidence="17 18">
    <location>
        <position position="1523"/>
    </location>
</feature>
<dbReference type="FunFam" id="3.40.50.200:FF:000006">
    <property type="entry name" value="Subtilisin-like protease SBT1.5"/>
    <property type="match status" value="1"/>
</dbReference>
<keyword evidence="25" id="KW-1185">Reference proteome</keyword>
<dbReference type="GO" id="GO:0006508">
    <property type="term" value="P:proteolysis"/>
    <property type="evidence" value="ECO:0007669"/>
    <property type="project" value="UniProtKB-KW"/>
</dbReference>
<dbReference type="Pfam" id="PF00982">
    <property type="entry name" value="Glyco_transf_20"/>
    <property type="match status" value="1"/>
</dbReference>
<dbReference type="Gene3D" id="3.30.70.1020">
    <property type="entry name" value="Trehalose-6-phosphate phosphatase related protein, domain 2"/>
    <property type="match status" value="1"/>
</dbReference>
<dbReference type="InterPro" id="IPR023214">
    <property type="entry name" value="HAD_sf"/>
</dbReference>
<dbReference type="InterPro" id="IPR036412">
    <property type="entry name" value="HAD-like_sf"/>
</dbReference>
<dbReference type="SUPFAM" id="SSF52743">
    <property type="entry name" value="Subtilisin-like"/>
    <property type="match status" value="1"/>
</dbReference>
<dbReference type="InterPro" id="IPR046450">
    <property type="entry name" value="PA_dom_sf"/>
</dbReference>
<keyword evidence="10" id="KW-0328">Glycosyltransferase</keyword>
<dbReference type="InterPro" id="IPR003137">
    <property type="entry name" value="PA_domain"/>
</dbReference>
<evidence type="ECO:0000256" key="9">
    <source>
        <dbReference type="ARBA" id="ARBA00022670"/>
    </source>
</evidence>
<dbReference type="InterPro" id="IPR015500">
    <property type="entry name" value="Peptidase_S8_subtilisin-rel"/>
</dbReference>
<dbReference type="InterPro" id="IPR000209">
    <property type="entry name" value="Peptidase_S8/S53_dom"/>
</dbReference>